<dbReference type="AlphaFoldDB" id="A0A172TEV4"/>
<organism evidence="1 2">
    <name type="scientific">Paenibacillus swuensis</name>
    <dbReference type="NCBI Taxonomy" id="1178515"/>
    <lineage>
        <taxon>Bacteria</taxon>
        <taxon>Bacillati</taxon>
        <taxon>Bacillota</taxon>
        <taxon>Bacilli</taxon>
        <taxon>Bacillales</taxon>
        <taxon>Paenibacillaceae</taxon>
        <taxon>Paenibacillus</taxon>
    </lineage>
</organism>
<evidence type="ECO:0000313" key="2">
    <source>
        <dbReference type="Proteomes" id="UP000076927"/>
    </source>
</evidence>
<sequence length="171" mass="19945">MHRDNNINMLMDKFEHMNLPHHYSLSETNAILISKFKAVEKEKALFNELNNDPHVNFLAVHKCYSIEDNLVLDSLYSRDEKMMHAQFKSMLCDNKELLISDESKAINQGNIINIIIEGDMNNRISAFTVQGHCERLVDELTILKGISSYDVNSKTEIYRDYILLLNKFEYI</sequence>
<dbReference type="OrthoDB" id="2917213at2"/>
<dbReference type="EMBL" id="CP011388">
    <property type="protein sequence ID" value="ANE45482.1"/>
    <property type="molecule type" value="Genomic_DNA"/>
</dbReference>
<dbReference type="RefSeq" id="WP_068604182.1">
    <property type="nucleotide sequence ID" value="NZ_CP011388.1"/>
</dbReference>
<keyword evidence="2" id="KW-1185">Reference proteome</keyword>
<dbReference type="STRING" id="1178515.SY83_03155"/>
<gene>
    <name evidence="1" type="ORF">SY83_03155</name>
</gene>
<evidence type="ECO:0000313" key="1">
    <source>
        <dbReference type="EMBL" id="ANE45482.1"/>
    </source>
</evidence>
<reference evidence="1 2" key="1">
    <citation type="submission" date="2015-01" db="EMBL/GenBank/DDBJ databases">
        <title>Paenibacillus swuensis/DY6/whole genome sequencing.</title>
        <authorList>
            <person name="Kim M.K."/>
            <person name="Srinivasan S."/>
            <person name="Lee J.-J."/>
        </authorList>
    </citation>
    <scope>NUCLEOTIDE SEQUENCE [LARGE SCALE GENOMIC DNA]</scope>
    <source>
        <strain evidence="1 2">DY6</strain>
    </source>
</reference>
<dbReference type="PATRIC" id="fig|1178515.4.peg.622"/>
<dbReference type="Proteomes" id="UP000076927">
    <property type="component" value="Chromosome"/>
</dbReference>
<accession>A0A172TEV4</accession>
<name>A0A172TEV4_9BACL</name>
<proteinExistence type="predicted"/>
<protein>
    <submittedName>
        <fullName evidence="1">Uncharacterized protein</fullName>
    </submittedName>
</protein>
<dbReference type="KEGG" id="pswu:SY83_03155"/>